<dbReference type="Pfam" id="PF00553">
    <property type="entry name" value="CBM_2"/>
    <property type="match status" value="1"/>
</dbReference>
<keyword evidence="2" id="KW-0472">Membrane</keyword>
<dbReference type="SUPFAM" id="SSF49384">
    <property type="entry name" value="Carbohydrate-binding domain"/>
    <property type="match status" value="1"/>
</dbReference>
<sequence length="383" mass="38658">MATGMAGERDDRDVPAHLRVTDEIPVGTPWRPEDTPPATRSPEATASPGAPPSSEAMPSADADTPATAGSATTADSPTEAGAYSPADTPAEAGASASAGRPTVTGASLPTGVPTPTDAPSAEVDVPNEMEAPVDRTAAAGESTPADPPPGPFLEADSPSVAGPATAGAPGEARTARPVPATDVQVVPPPEPPRPYVPPVTVEEGIPMPPGGPYRPVASPAAGRRPLTRALRVGVILAGAVLMGVGFLLVFGVFAGGAKHPAPCGGKPCAPRPSGQAAPPGAQIAYRTVERDRGYFEGTVTIANHGDQPMRSWTLSFRYPGAQIHNTWDAVLQRKGEDAILTGTATARPIAPGATLEVRFGGSGSPSMPTDCRLNGAPCAFVAR</sequence>
<feature type="compositionally biased region" description="Low complexity" evidence="1">
    <location>
        <begin position="161"/>
        <end position="177"/>
    </location>
</feature>
<dbReference type="Gene3D" id="2.60.40.290">
    <property type="match status" value="1"/>
</dbReference>
<keyword evidence="2" id="KW-1133">Transmembrane helix</keyword>
<evidence type="ECO:0000313" key="5">
    <source>
        <dbReference type="Proteomes" id="UP001501442"/>
    </source>
</evidence>
<reference evidence="5" key="1">
    <citation type="journal article" date="2019" name="Int. J. Syst. Evol. Microbiol.">
        <title>The Global Catalogue of Microorganisms (GCM) 10K type strain sequencing project: providing services to taxonomists for standard genome sequencing and annotation.</title>
        <authorList>
            <consortium name="The Broad Institute Genomics Platform"/>
            <consortium name="The Broad Institute Genome Sequencing Center for Infectious Disease"/>
            <person name="Wu L."/>
            <person name="Ma J."/>
        </authorList>
    </citation>
    <scope>NUCLEOTIDE SEQUENCE [LARGE SCALE GENOMIC DNA]</scope>
    <source>
        <strain evidence="5">JCM 17939</strain>
    </source>
</reference>
<keyword evidence="5" id="KW-1185">Reference proteome</keyword>
<comment type="caution">
    <text evidence="4">The sequence shown here is derived from an EMBL/GenBank/DDBJ whole genome shotgun (WGS) entry which is preliminary data.</text>
</comment>
<keyword evidence="2" id="KW-0812">Transmembrane</keyword>
<dbReference type="PROSITE" id="PS51173">
    <property type="entry name" value="CBM2"/>
    <property type="match status" value="1"/>
</dbReference>
<proteinExistence type="predicted"/>
<feature type="domain" description="CBM2" evidence="3">
    <location>
        <begin position="274"/>
        <end position="381"/>
    </location>
</feature>
<feature type="compositionally biased region" description="Basic and acidic residues" evidence="1">
    <location>
        <begin position="7"/>
        <end position="22"/>
    </location>
</feature>
<dbReference type="Proteomes" id="UP001501442">
    <property type="component" value="Unassembled WGS sequence"/>
</dbReference>
<dbReference type="InterPro" id="IPR012291">
    <property type="entry name" value="CBM2_carb-bd_dom_sf"/>
</dbReference>
<dbReference type="RefSeq" id="WP_345443198.1">
    <property type="nucleotide sequence ID" value="NZ_BAABHK010000028.1"/>
</dbReference>
<accession>A0ABP8UTM5</accession>
<organism evidence="4 5">
    <name type="scientific">Actinoallomurus vinaceus</name>
    <dbReference type="NCBI Taxonomy" id="1080074"/>
    <lineage>
        <taxon>Bacteria</taxon>
        <taxon>Bacillati</taxon>
        <taxon>Actinomycetota</taxon>
        <taxon>Actinomycetes</taxon>
        <taxon>Streptosporangiales</taxon>
        <taxon>Thermomonosporaceae</taxon>
        <taxon>Actinoallomurus</taxon>
    </lineage>
</organism>
<feature type="transmembrane region" description="Helical" evidence="2">
    <location>
        <begin position="232"/>
        <end position="253"/>
    </location>
</feature>
<dbReference type="InterPro" id="IPR001919">
    <property type="entry name" value="CBD2"/>
</dbReference>
<evidence type="ECO:0000256" key="2">
    <source>
        <dbReference type="SAM" id="Phobius"/>
    </source>
</evidence>
<gene>
    <name evidence="4" type="ORF">GCM10023196_102280</name>
</gene>
<evidence type="ECO:0000259" key="3">
    <source>
        <dbReference type="PROSITE" id="PS51173"/>
    </source>
</evidence>
<evidence type="ECO:0000313" key="4">
    <source>
        <dbReference type="EMBL" id="GAA4639682.1"/>
    </source>
</evidence>
<dbReference type="InterPro" id="IPR008965">
    <property type="entry name" value="CBM2/CBM3_carb-bd_dom_sf"/>
</dbReference>
<feature type="region of interest" description="Disordered" evidence="1">
    <location>
        <begin position="1"/>
        <end position="193"/>
    </location>
</feature>
<dbReference type="EMBL" id="BAABHK010000028">
    <property type="protein sequence ID" value="GAA4639682.1"/>
    <property type="molecule type" value="Genomic_DNA"/>
</dbReference>
<name>A0ABP8UTM5_9ACTN</name>
<feature type="compositionally biased region" description="Polar residues" evidence="1">
    <location>
        <begin position="67"/>
        <end position="76"/>
    </location>
</feature>
<evidence type="ECO:0000256" key="1">
    <source>
        <dbReference type="SAM" id="MobiDB-lite"/>
    </source>
</evidence>
<dbReference type="SMART" id="SM00637">
    <property type="entry name" value="CBD_II"/>
    <property type="match status" value="1"/>
</dbReference>
<protein>
    <recommendedName>
        <fullName evidence="3">CBM2 domain-containing protein</fullName>
    </recommendedName>
</protein>